<comment type="caution">
    <text evidence="2">The sequence shown here is derived from an EMBL/GenBank/DDBJ whole genome shotgun (WGS) entry which is preliminary data.</text>
</comment>
<dbReference type="AlphaFoldDB" id="A0A409YCP9"/>
<organism evidence="2 3">
    <name type="scientific">Panaeolus cyanescens</name>
    <dbReference type="NCBI Taxonomy" id="181874"/>
    <lineage>
        <taxon>Eukaryota</taxon>
        <taxon>Fungi</taxon>
        <taxon>Dikarya</taxon>
        <taxon>Basidiomycota</taxon>
        <taxon>Agaricomycotina</taxon>
        <taxon>Agaricomycetes</taxon>
        <taxon>Agaricomycetidae</taxon>
        <taxon>Agaricales</taxon>
        <taxon>Agaricineae</taxon>
        <taxon>Galeropsidaceae</taxon>
        <taxon>Panaeolus</taxon>
    </lineage>
</organism>
<protein>
    <submittedName>
        <fullName evidence="2">Uncharacterized protein</fullName>
    </submittedName>
</protein>
<gene>
    <name evidence="2" type="ORF">CVT24_000751</name>
</gene>
<feature type="compositionally biased region" description="Low complexity" evidence="1">
    <location>
        <begin position="369"/>
        <end position="399"/>
    </location>
</feature>
<reference evidence="2 3" key="1">
    <citation type="journal article" date="2018" name="Evol. Lett.">
        <title>Horizontal gene cluster transfer increased hallucinogenic mushroom diversity.</title>
        <authorList>
            <person name="Reynolds H.T."/>
            <person name="Vijayakumar V."/>
            <person name="Gluck-Thaler E."/>
            <person name="Korotkin H.B."/>
            <person name="Matheny P.B."/>
            <person name="Slot J.C."/>
        </authorList>
    </citation>
    <scope>NUCLEOTIDE SEQUENCE [LARGE SCALE GENOMIC DNA]</scope>
    <source>
        <strain evidence="2 3">2629</strain>
    </source>
</reference>
<dbReference type="Proteomes" id="UP000284842">
    <property type="component" value="Unassembled WGS sequence"/>
</dbReference>
<keyword evidence="3" id="KW-1185">Reference proteome</keyword>
<name>A0A409YCP9_9AGAR</name>
<dbReference type="InParanoid" id="A0A409YCP9"/>
<dbReference type="OrthoDB" id="2160599at2759"/>
<accession>A0A409YCP9</accession>
<feature type="compositionally biased region" description="Low complexity" evidence="1">
    <location>
        <begin position="322"/>
        <end position="333"/>
    </location>
</feature>
<feature type="region of interest" description="Disordered" evidence="1">
    <location>
        <begin position="49"/>
        <end position="68"/>
    </location>
</feature>
<feature type="compositionally biased region" description="Low complexity" evidence="1">
    <location>
        <begin position="254"/>
        <end position="273"/>
    </location>
</feature>
<feature type="compositionally biased region" description="Polar residues" evidence="1">
    <location>
        <begin position="334"/>
        <end position="343"/>
    </location>
</feature>
<feature type="region of interest" description="Disordered" evidence="1">
    <location>
        <begin position="240"/>
        <end position="527"/>
    </location>
</feature>
<sequence length="527" mass="54066">MWIPTTAPPPPKQHLASTQDLISRFRLLPAYDKYVRPFAPVVSGTGAVGNQGATPNEHLGHTASSLGPGAVNSPGVLGVGSPAAGMLDKGKGREVPLGMGMGMGMGGMPGTAPPAGTGGDVDQLGKDDGGDGDDDDGPGGKGEKKKKNSYKHLIKGIPGKHSLKKDDYLTTMMLVPPKQRVRITHFDAKTQQEAFNVTLEGLKGVRPHFLSCWNINALVLESAQAREDRKKRKELKKLAKLQAQGVLPPGTAIPTGGASTSTPTSTAPPLSALHPATTAGTPLASARSRTSTPLPQSAQSTAGNSTIQAPIPTPAGAGSAKRTTTSTPRPGSSAAGTASTPRPASTVPRPGSTVPRPGSAVPRPGSATAQARQQQQQQLGQGQAGQQQQSRPQTVSQPQPQKPTIAGQYQSPLRAGTPMEVDMPLQRGKKRDREDAPAVNGVNGHGGAGYAGAGTNGNGTYTNGAAQQVRVGVPVNGGHPSVMANANAKAGTGGVRPRPIKKQRMDVQGQSRDVSGPVQQQPTPQGV</sequence>
<feature type="compositionally biased region" description="Polar residues" evidence="1">
    <location>
        <begin position="287"/>
        <end position="308"/>
    </location>
</feature>
<dbReference type="STRING" id="181874.A0A409YCP9"/>
<evidence type="ECO:0000313" key="3">
    <source>
        <dbReference type="Proteomes" id="UP000284842"/>
    </source>
</evidence>
<proteinExistence type="predicted"/>
<evidence type="ECO:0000256" key="1">
    <source>
        <dbReference type="SAM" id="MobiDB-lite"/>
    </source>
</evidence>
<evidence type="ECO:0000313" key="2">
    <source>
        <dbReference type="EMBL" id="PPR00786.1"/>
    </source>
</evidence>
<feature type="compositionally biased region" description="Gly residues" evidence="1">
    <location>
        <begin position="443"/>
        <end position="457"/>
    </location>
</feature>
<feature type="compositionally biased region" description="Low complexity" evidence="1">
    <location>
        <begin position="516"/>
        <end position="527"/>
    </location>
</feature>
<dbReference type="EMBL" id="NHTK01001292">
    <property type="protein sequence ID" value="PPR00786.1"/>
    <property type="molecule type" value="Genomic_DNA"/>
</dbReference>
<feature type="region of interest" description="Disordered" evidence="1">
    <location>
        <begin position="102"/>
        <end position="151"/>
    </location>
</feature>